<proteinExistence type="predicted"/>
<evidence type="ECO:0000256" key="1">
    <source>
        <dbReference type="SAM" id="MobiDB-lite"/>
    </source>
</evidence>
<dbReference type="EMBL" id="JAATEL010000035">
    <property type="protein sequence ID" value="NJP17186.1"/>
    <property type="molecule type" value="Genomic_DNA"/>
</dbReference>
<feature type="region of interest" description="Disordered" evidence="1">
    <location>
        <begin position="188"/>
        <end position="207"/>
    </location>
</feature>
<comment type="caution">
    <text evidence="3">The sequence shown here is derived from an EMBL/GenBank/DDBJ whole genome shotgun (WGS) entry which is preliminary data.</text>
</comment>
<sequence>MPEDGRMAEAHDTEIALSPQDLREVTAFAAACADGVLALFEADRPDDARPREALAAAWEFARGGKRGKALRDTAWAASQAAGSAGTEAAREAARAAMSAAGAAYLHPLAKATQVKHILGSGAHAARAAELAAGGDPDVGAEHIDRAVRRATPAVVDVLRRYPAAPPGGGRTGELLRMLDAGLRALPLAADVRSPDPARPAPPGTPPA</sequence>
<dbReference type="Proteomes" id="UP000635996">
    <property type="component" value="Unassembled WGS sequence"/>
</dbReference>
<dbReference type="InterPro" id="IPR048667">
    <property type="entry name" value="Imm5-like"/>
</dbReference>
<keyword evidence="3" id="KW-0378">Hydrolase</keyword>
<dbReference type="Pfam" id="PF21805">
    <property type="entry name" value="Imm5_like"/>
    <property type="match status" value="1"/>
</dbReference>
<dbReference type="GO" id="GO:0004527">
    <property type="term" value="F:exonuclease activity"/>
    <property type="evidence" value="ECO:0007669"/>
    <property type="project" value="UniProtKB-KW"/>
</dbReference>
<accession>A0ABX0YX54</accession>
<evidence type="ECO:0000313" key="3">
    <source>
        <dbReference type="EMBL" id="NJP17186.1"/>
    </source>
</evidence>
<feature type="domain" description="Imm-5-like" evidence="2">
    <location>
        <begin position="17"/>
        <end position="134"/>
    </location>
</feature>
<evidence type="ECO:0000259" key="2">
    <source>
        <dbReference type="Pfam" id="PF21805"/>
    </source>
</evidence>
<organism evidence="3 4">
    <name type="scientific">Streptomyces thermoviolaceus subsp. thermoviolaceus</name>
    <dbReference type="NCBI Taxonomy" id="66860"/>
    <lineage>
        <taxon>Bacteria</taxon>
        <taxon>Bacillati</taxon>
        <taxon>Actinomycetota</taxon>
        <taxon>Actinomycetes</taxon>
        <taxon>Kitasatosporales</taxon>
        <taxon>Streptomycetaceae</taxon>
        <taxon>Streptomyces</taxon>
    </lineage>
</organism>
<feature type="compositionally biased region" description="Pro residues" evidence="1">
    <location>
        <begin position="196"/>
        <end position="207"/>
    </location>
</feature>
<keyword evidence="3" id="KW-0540">Nuclease</keyword>
<name>A0ABX0YX54_STRTL</name>
<gene>
    <name evidence="3" type="ORF">HCJ95_23650</name>
</gene>
<keyword evidence="3" id="KW-0269">Exonuclease</keyword>
<reference evidence="3 4" key="1">
    <citation type="submission" date="2020-03" db="EMBL/GenBank/DDBJ databases">
        <title>WGS of actinomycetes isolated from Thailand.</title>
        <authorList>
            <person name="Thawai C."/>
        </authorList>
    </citation>
    <scope>NUCLEOTIDE SEQUENCE [LARGE SCALE GENOMIC DNA]</scope>
    <source>
        <strain evidence="3 4">NBRC 13905</strain>
    </source>
</reference>
<evidence type="ECO:0000313" key="4">
    <source>
        <dbReference type="Proteomes" id="UP000635996"/>
    </source>
</evidence>
<protein>
    <submittedName>
        <fullName evidence="3">Exonuclease SbcC</fullName>
    </submittedName>
</protein>
<keyword evidence="4" id="KW-1185">Reference proteome</keyword>